<feature type="compositionally biased region" description="Low complexity" evidence="1">
    <location>
        <begin position="304"/>
        <end position="313"/>
    </location>
</feature>
<keyword evidence="2" id="KW-0472">Membrane</keyword>
<keyword evidence="2" id="KW-1133">Transmembrane helix</keyword>
<dbReference type="AlphaFoldDB" id="A0A1X6PH19"/>
<organism evidence="3 4">
    <name type="scientific">Porphyra umbilicalis</name>
    <name type="common">Purple laver</name>
    <name type="synonym">Red alga</name>
    <dbReference type="NCBI Taxonomy" id="2786"/>
    <lineage>
        <taxon>Eukaryota</taxon>
        <taxon>Rhodophyta</taxon>
        <taxon>Bangiophyceae</taxon>
        <taxon>Bangiales</taxon>
        <taxon>Bangiaceae</taxon>
        <taxon>Porphyra</taxon>
    </lineage>
</organism>
<evidence type="ECO:0000256" key="2">
    <source>
        <dbReference type="SAM" id="Phobius"/>
    </source>
</evidence>
<keyword evidence="2" id="KW-0812">Transmembrane</keyword>
<reference evidence="3 4" key="1">
    <citation type="submission" date="2017-03" db="EMBL/GenBank/DDBJ databases">
        <title>WGS assembly of Porphyra umbilicalis.</title>
        <authorList>
            <person name="Brawley S.H."/>
            <person name="Blouin N.A."/>
            <person name="Ficko-Blean E."/>
            <person name="Wheeler G.L."/>
            <person name="Lohr M."/>
            <person name="Goodson H.V."/>
            <person name="Jenkins J.W."/>
            <person name="Blaby-Haas C.E."/>
            <person name="Helliwell K.E."/>
            <person name="Chan C."/>
            <person name="Marriage T."/>
            <person name="Bhattacharya D."/>
            <person name="Klein A.S."/>
            <person name="Badis Y."/>
            <person name="Brodie J."/>
            <person name="Cao Y."/>
            <person name="Collen J."/>
            <person name="Dittami S.M."/>
            <person name="Gachon C.M."/>
            <person name="Green B.R."/>
            <person name="Karpowicz S."/>
            <person name="Kim J.W."/>
            <person name="Kudahl U."/>
            <person name="Lin S."/>
            <person name="Michel G."/>
            <person name="Mittag M."/>
            <person name="Olson B.J."/>
            <person name="Pangilinan J."/>
            <person name="Peng Y."/>
            <person name="Qiu H."/>
            <person name="Shu S."/>
            <person name="Singer J.T."/>
            <person name="Smith A.G."/>
            <person name="Sprecher B.N."/>
            <person name="Wagner V."/>
            <person name="Wang W."/>
            <person name="Wang Z.-Y."/>
            <person name="Yan J."/>
            <person name="Yarish C."/>
            <person name="Zoeuner-Riek S."/>
            <person name="Zhuang Y."/>
            <person name="Zou Y."/>
            <person name="Lindquist E.A."/>
            <person name="Grimwood J."/>
            <person name="Barry K."/>
            <person name="Rokhsar D.S."/>
            <person name="Schmutz J."/>
            <person name="Stiller J.W."/>
            <person name="Grossman A.R."/>
            <person name="Prochnik S.E."/>
        </authorList>
    </citation>
    <scope>NUCLEOTIDE SEQUENCE [LARGE SCALE GENOMIC DNA]</scope>
    <source>
        <strain evidence="3">4086291</strain>
    </source>
</reference>
<accession>A0A1X6PH19</accession>
<protein>
    <submittedName>
        <fullName evidence="3">Uncharacterized protein</fullName>
    </submittedName>
</protein>
<feature type="compositionally biased region" description="Basic and acidic residues" evidence="1">
    <location>
        <begin position="144"/>
        <end position="156"/>
    </location>
</feature>
<keyword evidence="4" id="KW-1185">Reference proteome</keyword>
<feature type="compositionally biased region" description="Low complexity" evidence="1">
    <location>
        <begin position="89"/>
        <end position="100"/>
    </location>
</feature>
<name>A0A1X6PH19_PORUM</name>
<feature type="region of interest" description="Disordered" evidence="1">
    <location>
        <begin position="356"/>
        <end position="387"/>
    </location>
</feature>
<feature type="region of interest" description="Disordered" evidence="1">
    <location>
        <begin position="298"/>
        <end position="319"/>
    </location>
</feature>
<evidence type="ECO:0000313" key="4">
    <source>
        <dbReference type="Proteomes" id="UP000218209"/>
    </source>
</evidence>
<feature type="transmembrane region" description="Helical" evidence="2">
    <location>
        <begin position="196"/>
        <end position="221"/>
    </location>
</feature>
<feature type="region of interest" description="Disordered" evidence="1">
    <location>
        <begin position="89"/>
        <end position="176"/>
    </location>
</feature>
<sequence>MWTCMRAFTSEGGGGGGCSAGCCRMGALGPNDASGPACVQHNCIASCCSLMGCPCGSAHAHPPCARRVAVASRRAATSAWLLTGRASVPATAPASRHSSPPSCPPPPPGPAARPSHERQQLNVKHQRRVAHPSDGAPPVRQVWRHGDAAHLPDAHPAHAHIPPGDDVAGAEDHGERPRAALAAALKKPQANVGPRIPAVTVTVAVAVAVAIAAAAAGAAVAHRRHPPPLLDVPVIVHLTPTAREEQPCGLSRRARPPQLDANLERHVGQPRAVDQPVPPAGGELHQHGAAIGQRVGNERAGQQARVRAPPVAARRADEGRAEDARVDHVRAVRRAVGAGRQFRPKGVVIVIVAPAAGAGGGAGGRHDRTVDDGEEDDHNGHDEGDGH</sequence>
<dbReference type="EMBL" id="KV918780">
    <property type="protein sequence ID" value="OSX80157.1"/>
    <property type="molecule type" value="Genomic_DNA"/>
</dbReference>
<feature type="compositionally biased region" description="Basic and acidic residues" evidence="1">
    <location>
        <begin position="378"/>
        <end position="387"/>
    </location>
</feature>
<evidence type="ECO:0000313" key="3">
    <source>
        <dbReference type="EMBL" id="OSX80157.1"/>
    </source>
</evidence>
<dbReference type="Proteomes" id="UP000218209">
    <property type="component" value="Unassembled WGS sequence"/>
</dbReference>
<proteinExistence type="predicted"/>
<gene>
    <name evidence="3" type="ORF">BU14_0058s0067</name>
</gene>
<feature type="compositionally biased region" description="Pro residues" evidence="1">
    <location>
        <begin position="101"/>
        <end position="111"/>
    </location>
</feature>
<evidence type="ECO:0000256" key="1">
    <source>
        <dbReference type="SAM" id="MobiDB-lite"/>
    </source>
</evidence>